<evidence type="ECO:0000256" key="3">
    <source>
        <dbReference type="ARBA" id="ARBA00023163"/>
    </source>
</evidence>
<keyword evidence="3" id="KW-0804">Transcription</keyword>
<accession>A0ABU0C0J3</accession>
<dbReference type="SMART" id="SM00342">
    <property type="entry name" value="HTH_ARAC"/>
    <property type="match status" value="1"/>
</dbReference>
<evidence type="ECO:0000313" key="6">
    <source>
        <dbReference type="EMBL" id="MDQ0323195.1"/>
    </source>
</evidence>
<dbReference type="PANTHER" id="PTHR43280">
    <property type="entry name" value="ARAC-FAMILY TRANSCRIPTIONAL REGULATOR"/>
    <property type="match status" value="1"/>
</dbReference>
<evidence type="ECO:0000256" key="2">
    <source>
        <dbReference type="ARBA" id="ARBA00023125"/>
    </source>
</evidence>
<dbReference type="InterPro" id="IPR018060">
    <property type="entry name" value="HTH_AraC"/>
</dbReference>
<evidence type="ECO:0000256" key="4">
    <source>
        <dbReference type="SAM" id="MobiDB-lite"/>
    </source>
</evidence>
<dbReference type="InterPro" id="IPR009057">
    <property type="entry name" value="Homeodomain-like_sf"/>
</dbReference>
<dbReference type="SUPFAM" id="SSF46689">
    <property type="entry name" value="Homeodomain-like"/>
    <property type="match status" value="2"/>
</dbReference>
<dbReference type="Gene3D" id="1.10.10.60">
    <property type="entry name" value="Homeodomain-like"/>
    <property type="match status" value="2"/>
</dbReference>
<proteinExistence type="predicted"/>
<gene>
    <name evidence="6" type="ORF">QO002_005401</name>
</gene>
<comment type="caution">
    <text evidence="6">The sequence shown here is derived from an EMBL/GenBank/DDBJ whole genome shotgun (WGS) entry which is preliminary data.</text>
</comment>
<dbReference type="PROSITE" id="PS01124">
    <property type="entry name" value="HTH_ARAC_FAMILY_2"/>
    <property type="match status" value="1"/>
</dbReference>
<evidence type="ECO:0000313" key="7">
    <source>
        <dbReference type="Proteomes" id="UP001230207"/>
    </source>
</evidence>
<dbReference type="InterPro" id="IPR020449">
    <property type="entry name" value="Tscrpt_reg_AraC-type_HTH"/>
</dbReference>
<feature type="domain" description="HTH araC/xylS-type" evidence="5">
    <location>
        <begin position="87"/>
        <end position="185"/>
    </location>
</feature>
<keyword evidence="7" id="KW-1185">Reference proteome</keyword>
<evidence type="ECO:0000256" key="1">
    <source>
        <dbReference type="ARBA" id="ARBA00023015"/>
    </source>
</evidence>
<name>A0ABU0C0J3_9HYPH</name>
<dbReference type="PANTHER" id="PTHR43280:SF27">
    <property type="entry name" value="TRANSCRIPTIONAL REGULATOR MTLR"/>
    <property type="match status" value="1"/>
</dbReference>
<keyword evidence="2" id="KW-0238">DNA-binding</keyword>
<dbReference type="EMBL" id="JAUSVF010000003">
    <property type="protein sequence ID" value="MDQ0323195.1"/>
    <property type="molecule type" value="Genomic_DNA"/>
</dbReference>
<sequence>MDRHLRRQRGGTLPGPHTLRPGGNGPVVGTDAGYSIAKRFKRTLESKPSGLLLSALEILLDLARWKDIQQLASAAPPLTTKSRSRVDRVLQHLHQNYVRPVRMNNLAELAALSESGLHRMFTKHTNTTVSAYVTALRIGDACAKLSGSTQPIAHIAADVGYDSLANFNRQFRSIRGMTPREYRASFRM</sequence>
<organism evidence="6 7">
    <name type="scientific">Pararhizobium capsulatum DSM 1112</name>
    <dbReference type="NCBI Taxonomy" id="1121113"/>
    <lineage>
        <taxon>Bacteria</taxon>
        <taxon>Pseudomonadati</taxon>
        <taxon>Pseudomonadota</taxon>
        <taxon>Alphaproteobacteria</taxon>
        <taxon>Hyphomicrobiales</taxon>
        <taxon>Rhizobiaceae</taxon>
        <taxon>Rhizobium/Agrobacterium group</taxon>
        <taxon>Pararhizobium</taxon>
    </lineage>
</organism>
<dbReference type="Proteomes" id="UP001230207">
    <property type="component" value="Unassembled WGS sequence"/>
</dbReference>
<dbReference type="Pfam" id="PF12833">
    <property type="entry name" value="HTH_18"/>
    <property type="match status" value="1"/>
</dbReference>
<dbReference type="RefSeq" id="WP_307235586.1">
    <property type="nucleotide sequence ID" value="NZ_JAUSVF010000003.1"/>
</dbReference>
<dbReference type="PRINTS" id="PR00032">
    <property type="entry name" value="HTHARAC"/>
</dbReference>
<reference evidence="6 7" key="1">
    <citation type="submission" date="2023-07" db="EMBL/GenBank/DDBJ databases">
        <title>Genomic Encyclopedia of Type Strains, Phase IV (KMG-IV): sequencing the most valuable type-strain genomes for metagenomic binning, comparative biology and taxonomic classification.</title>
        <authorList>
            <person name="Goeker M."/>
        </authorList>
    </citation>
    <scope>NUCLEOTIDE SEQUENCE [LARGE SCALE GENOMIC DNA]</scope>
    <source>
        <strain evidence="6 7">DSM 1112</strain>
    </source>
</reference>
<feature type="region of interest" description="Disordered" evidence="4">
    <location>
        <begin position="1"/>
        <end position="27"/>
    </location>
</feature>
<evidence type="ECO:0000259" key="5">
    <source>
        <dbReference type="PROSITE" id="PS01124"/>
    </source>
</evidence>
<keyword evidence="1" id="KW-0805">Transcription regulation</keyword>
<protein>
    <submittedName>
        <fullName evidence="6">Transcriptional regulator GlxA family with amidase domain</fullName>
    </submittedName>
</protein>